<dbReference type="EMBL" id="AVQL01000351">
    <property type="protein sequence ID" value="KEQ01715.1"/>
    <property type="molecule type" value="Genomic_DNA"/>
</dbReference>
<evidence type="ECO:0000313" key="2">
    <source>
        <dbReference type="Proteomes" id="UP000027644"/>
    </source>
</evidence>
<reference evidence="1 2" key="1">
    <citation type="journal article" date="2014" name="PLoS Genet.">
        <title>Hidden diversity in honey bee gut symbionts detected by single-cell genomics.</title>
        <authorList>
            <person name="Engel P."/>
            <person name="Stepanauskas R."/>
            <person name="Moran N."/>
        </authorList>
    </citation>
    <scope>NUCLEOTIDE SEQUENCE [LARGE SCALE GENOMIC DNA]</scope>
    <source>
        <strain evidence="1 2">SCGC AB-598-J21</strain>
    </source>
</reference>
<sequence length="31" mass="3516">ILYFGYNHAMVITPAEHKNSAVMATLLLHLF</sequence>
<protein>
    <submittedName>
        <fullName evidence="1">Uncharacterized protein</fullName>
    </submittedName>
</protein>
<proteinExistence type="predicted"/>
<organism evidence="1 2">
    <name type="scientific">Snodgrassella alvi SCGC AB-598-J21</name>
    <dbReference type="NCBI Taxonomy" id="1385367"/>
    <lineage>
        <taxon>Bacteria</taxon>
        <taxon>Pseudomonadati</taxon>
        <taxon>Pseudomonadota</taxon>
        <taxon>Betaproteobacteria</taxon>
        <taxon>Neisseriales</taxon>
        <taxon>Neisseriaceae</taxon>
        <taxon>Snodgrassella</taxon>
    </lineage>
</organism>
<comment type="caution">
    <text evidence="1">The sequence shown here is derived from an EMBL/GenBank/DDBJ whole genome shotgun (WGS) entry which is preliminary data.</text>
</comment>
<evidence type="ECO:0000313" key="1">
    <source>
        <dbReference type="EMBL" id="KEQ01715.1"/>
    </source>
</evidence>
<dbReference type="Proteomes" id="UP000027644">
    <property type="component" value="Unassembled WGS sequence"/>
</dbReference>
<dbReference type="AlphaFoldDB" id="A0A074VGZ4"/>
<feature type="non-terminal residue" evidence="1">
    <location>
        <position position="1"/>
    </location>
</feature>
<name>A0A074VGZ4_9NEIS</name>
<accession>A0A074VGZ4</accession>
<gene>
    <name evidence="1" type="ORF">SASC598J21_005100</name>
</gene>